<sequence length="297" mass="35378">MKYKIIFRIVELKKWLWIRKQIKKINPHLIIVSSYETVTFSIISHLFRVPVIAFNHNNLDELSKNKVKAFFFKLMSKKVIHVVFEDYMKHYLKEKLKLRHKIWVLPHIAFRRAADEEALSGSKDSTRVIFFAPSGSNDKNMIENLAKCEQALLKKSVFIVAKFPICYSGENIILKNYFTDDEYEQYMKISTAIFVPLEKNFNYRVSNVINEGIAYGKQIITTCTKYTSFLRENYPSLVYVVKRGLLDEIEDIVKWLEETKESFLKDRERFLKEHSEERFNELFREYVDAVLRELEKL</sequence>
<gene>
    <name evidence="1" type="ORF">ENT78_10875</name>
</gene>
<reference evidence="1" key="1">
    <citation type="journal article" date="2020" name="mSystems">
        <title>Genome- and Community-Level Interaction Insights into Carbon Utilization and Element Cycling Functions of Hydrothermarchaeota in Hydrothermal Sediment.</title>
        <authorList>
            <person name="Zhou Z."/>
            <person name="Liu Y."/>
            <person name="Xu W."/>
            <person name="Pan J."/>
            <person name="Luo Z.H."/>
            <person name="Li M."/>
        </authorList>
    </citation>
    <scope>NUCLEOTIDE SEQUENCE [LARGE SCALE GENOMIC DNA]</scope>
    <source>
        <strain evidence="1">SpSt-61</strain>
    </source>
</reference>
<comment type="caution">
    <text evidence="1">The sequence shown here is derived from an EMBL/GenBank/DDBJ whole genome shotgun (WGS) entry which is preliminary data.</text>
</comment>
<dbReference type="EMBL" id="DSZZ01000502">
    <property type="protein sequence ID" value="HGU54004.1"/>
    <property type="molecule type" value="Genomic_DNA"/>
</dbReference>
<name>A0A7V4KFG2_FERPE</name>
<protein>
    <recommendedName>
        <fullName evidence="2">Glycosyltransferase</fullName>
    </recommendedName>
</protein>
<evidence type="ECO:0008006" key="2">
    <source>
        <dbReference type="Google" id="ProtNLM"/>
    </source>
</evidence>
<dbReference type="SUPFAM" id="SSF53756">
    <property type="entry name" value="UDP-Glycosyltransferase/glycogen phosphorylase"/>
    <property type="match status" value="1"/>
</dbReference>
<accession>A0A7V4KFG2</accession>
<evidence type="ECO:0000313" key="1">
    <source>
        <dbReference type="EMBL" id="HGU54004.1"/>
    </source>
</evidence>
<dbReference type="AlphaFoldDB" id="A0A7V4KFG2"/>
<organism evidence="1">
    <name type="scientific">Fervidobacterium pennivorans</name>
    <dbReference type="NCBI Taxonomy" id="93466"/>
    <lineage>
        <taxon>Bacteria</taxon>
        <taxon>Thermotogati</taxon>
        <taxon>Thermotogota</taxon>
        <taxon>Thermotogae</taxon>
        <taxon>Thermotogales</taxon>
        <taxon>Fervidobacteriaceae</taxon>
        <taxon>Fervidobacterium</taxon>
    </lineage>
</organism>
<proteinExistence type="predicted"/>